<evidence type="ECO:0000313" key="2">
    <source>
        <dbReference type="Proteomes" id="UP000266861"/>
    </source>
</evidence>
<sequence length="73" mass="8867">MFANWASWLRLKFAQIYRTNALISILKRDDLLLEEVKILEYIIQWESMSPTNWIFWSLWRRCYGKDLPISPTS</sequence>
<dbReference type="AlphaFoldDB" id="A0A397HRH4"/>
<evidence type="ECO:0008006" key="3">
    <source>
        <dbReference type="Google" id="ProtNLM"/>
    </source>
</evidence>
<accession>A0A397HRH4</accession>
<keyword evidence="2" id="KW-1185">Reference proteome</keyword>
<dbReference type="EMBL" id="PQFF01000286">
    <property type="protein sequence ID" value="RHZ65602.1"/>
    <property type="molecule type" value="Genomic_DNA"/>
</dbReference>
<organism evidence="1 2">
    <name type="scientific">Diversispora epigaea</name>
    <dbReference type="NCBI Taxonomy" id="1348612"/>
    <lineage>
        <taxon>Eukaryota</taxon>
        <taxon>Fungi</taxon>
        <taxon>Fungi incertae sedis</taxon>
        <taxon>Mucoromycota</taxon>
        <taxon>Glomeromycotina</taxon>
        <taxon>Glomeromycetes</taxon>
        <taxon>Diversisporales</taxon>
        <taxon>Diversisporaceae</taxon>
        <taxon>Diversispora</taxon>
    </lineage>
</organism>
<name>A0A397HRH4_9GLOM</name>
<dbReference type="Proteomes" id="UP000266861">
    <property type="component" value="Unassembled WGS sequence"/>
</dbReference>
<comment type="caution">
    <text evidence="1">The sequence shown here is derived from an EMBL/GenBank/DDBJ whole genome shotgun (WGS) entry which is preliminary data.</text>
</comment>
<protein>
    <recommendedName>
        <fullName evidence="3">BACK domain-containing protein</fullName>
    </recommendedName>
</protein>
<reference evidence="1 2" key="1">
    <citation type="submission" date="2018-08" db="EMBL/GenBank/DDBJ databases">
        <title>Genome and evolution of the arbuscular mycorrhizal fungus Diversispora epigaea (formerly Glomus versiforme) and its bacterial endosymbionts.</title>
        <authorList>
            <person name="Sun X."/>
            <person name="Fei Z."/>
            <person name="Harrison M."/>
        </authorList>
    </citation>
    <scope>NUCLEOTIDE SEQUENCE [LARGE SCALE GENOMIC DNA]</scope>
    <source>
        <strain evidence="1 2">IT104</strain>
    </source>
</reference>
<proteinExistence type="predicted"/>
<gene>
    <name evidence="1" type="ORF">Glove_313g27</name>
</gene>
<evidence type="ECO:0000313" key="1">
    <source>
        <dbReference type="EMBL" id="RHZ65602.1"/>
    </source>
</evidence>